<evidence type="ECO:0000259" key="3">
    <source>
        <dbReference type="Pfam" id="PF14016"/>
    </source>
</evidence>
<feature type="domain" description="DUF4232" evidence="3">
    <location>
        <begin position="108"/>
        <end position="236"/>
    </location>
</feature>
<proteinExistence type="predicted"/>
<reference evidence="4" key="2">
    <citation type="submission" date="2020-09" db="EMBL/GenBank/DDBJ databases">
        <authorList>
            <person name="Sun Q."/>
            <person name="Ohkuma M."/>
        </authorList>
    </citation>
    <scope>NUCLEOTIDE SEQUENCE</scope>
    <source>
        <strain evidence="4">JCM 4335</strain>
    </source>
</reference>
<gene>
    <name evidence="4" type="ORF">GCM10010249_12160</name>
</gene>
<dbReference type="Proteomes" id="UP000654123">
    <property type="component" value="Unassembled WGS sequence"/>
</dbReference>
<dbReference type="AlphaFoldDB" id="A0A918AWT2"/>
<dbReference type="InterPro" id="IPR025326">
    <property type="entry name" value="DUF4232"/>
</dbReference>
<reference evidence="4" key="1">
    <citation type="journal article" date="2014" name="Int. J. Syst. Evol. Microbiol.">
        <title>Complete genome sequence of Corynebacterium casei LMG S-19264T (=DSM 44701T), isolated from a smear-ripened cheese.</title>
        <authorList>
            <consortium name="US DOE Joint Genome Institute (JGI-PGF)"/>
            <person name="Walter F."/>
            <person name="Albersmeier A."/>
            <person name="Kalinowski J."/>
            <person name="Ruckert C."/>
        </authorList>
    </citation>
    <scope>NUCLEOTIDE SEQUENCE</scope>
    <source>
        <strain evidence="4">JCM 4335</strain>
    </source>
</reference>
<feature type="compositionally biased region" description="Polar residues" evidence="1">
    <location>
        <begin position="66"/>
        <end position="87"/>
    </location>
</feature>
<organism evidence="4 5">
    <name type="scientific">Streptomyces roseolilacinus</name>
    <dbReference type="NCBI Taxonomy" id="66904"/>
    <lineage>
        <taxon>Bacteria</taxon>
        <taxon>Bacillati</taxon>
        <taxon>Actinomycetota</taxon>
        <taxon>Actinomycetes</taxon>
        <taxon>Kitasatosporales</taxon>
        <taxon>Streptomycetaceae</taxon>
        <taxon>Streptomyces</taxon>
    </lineage>
</organism>
<dbReference type="EMBL" id="BMSV01000002">
    <property type="protein sequence ID" value="GGP95657.1"/>
    <property type="molecule type" value="Genomic_DNA"/>
</dbReference>
<sequence length="245" mass="24714">MSRRPRPSRATALGALALLAACALSACQDGGGDEARDTGPVATPAPVGPSTPAAAVGDRTAGNGKGSAQSGDPQSGQVPAARTTHTTGPAARGPATGDQGDGPVPHPCTSANTKLTVKAVPRPLNHMLLTMTNTGSRPCNACLHPYLQFGQAQAVSRVVEDSKPQTVVTIEPGRSAYAGVLTSSADGSGTDGYSTKDLHVSFQGRDGESGATGPAVHVPLGKSVYVDNTLAVTHWQSTSADALDW</sequence>
<evidence type="ECO:0000256" key="1">
    <source>
        <dbReference type="SAM" id="MobiDB-lite"/>
    </source>
</evidence>
<comment type="caution">
    <text evidence="4">The sequence shown here is derived from an EMBL/GenBank/DDBJ whole genome shotgun (WGS) entry which is preliminary data.</text>
</comment>
<evidence type="ECO:0000256" key="2">
    <source>
        <dbReference type="SAM" id="SignalP"/>
    </source>
</evidence>
<evidence type="ECO:0000313" key="5">
    <source>
        <dbReference type="Proteomes" id="UP000654123"/>
    </source>
</evidence>
<dbReference type="Pfam" id="PF14016">
    <property type="entry name" value="DUF4232"/>
    <property type="match status" value="1"/>
</dbReference>
<feature type="region of interest" description="Disordered" evidence="1">
    <location>
        <begin position="28"/>
        <end position="113"/>
    </location>
</feature>
<accession>A0A918AWT2</accession>
<name>A0A918AWT2_9ACTN</name>
<dbReference type="RefSeq" id="WP_189530538.1">
    <property type="nucleotide sequence ID" value="NZ_BMSV01000002.1"/>
</dbReference>
<feature type="signal peptide" evidence="2">
    <location>
        <begin position="1"/>
        <end position="26"/>
    </location>
</feature>
<evidence type="ECO:0000313" key="4">
    <source>
        <dbReference type="EMBL" id="GGP95657.1"/>
    </source>
</evidence>
<protein>
    <recommendedName>
        <fullName evidence="3">DUF4232 domain-containing protein</fullName>
    </recommendedName>
</protein>
<dbReference type="PROSITE" id="PS51257">
    <property type="entry name" value="PROKAR_LIPOPROTEIN"/>
    <property type="match status" value="1"/>
</dbReference>
<feature type="chain" id="PRO_5038744135" description="DUF4232 domain-containing protein" evidence="2">
    <location>
        <begin position="27"/>
        <end position="245"/>
    </location>
</feature>
<keyword evidence="5" id="KW-1185">Reference proteome</keyword>
<keyword evidence="2" id="KW-0732">Signal</keyword>